<accession>A0ACB9J6Y6</accession>
<evidence type="ECO:0000313" key="1">
    <source>
        <dbReference type="EMBL" id="KAI3815698.1"/>
    </source>
</evidence>
<gene>
    <name evidence="1" type="ORF">L1987_15377</name>
</gene>
<reference evidence="1 2" key="2">
    <citation type="journal article" date="2022" name="Mol. Ecol. Resour.">
        <title>The genomes of chicory, endive, great burdock and yacon provide insights into Asteraceae paleo-polyploidization history and plant inulin production.</title>
        <authorList>
            <person name="Fan W."/>
            <person name="Wang S."/>
            <person name="Wang H."/>
            <person name="Wang A."/>
            <person name="Jiang F."/>
            <person name="Liu H."/>
            <person name="Zhao H."/>
            <person name="Xu D."/>
            <person name="Zhang Y."/>
        </authorList>
    </citation>
    <scope>NUCLEOTIDE SEQUENCE [LARGE SCALE GENOMIC DNA]</scope>
    <source>
        <strain evidence="2">cv. Yunnan</strain>
        <tissue evidence="1">Leaves</tissue>
    </source>
</reference>
<sequence>MANRNLDPSKDEPLVQECTTSSESDSTCSDSTETSEASYLVQESTTSSPPAPKVILTKDEVPIIHSAPVPAISVPVPTPFKQIKISYPPEGRKLNTEKGQSSTPVQPRKVFDICHAPGERVPYVQKTLEEATFEHKKAHPWNFKDLFKRKDYVYLSRDKLAKSYFVCGKYNHTASTCFYYLQQQKNLKQHAFEKTKKNKQVRRFEAKTTQFRNSLSPPREQLSKPLQSCIICGESDHFAANCKFNPFNQILLPTPIIQKPISKVKKDRHTSVLKPSAAKINVADQVKPKQPKGKPSVATKSAAAQVKLSAATKSVAVKPKSLDTTSAVEKAKRARKPPTQQWKAKKPPSIIIGSVECVYPLLNKFPADSFKAVSSNILAADQCIYQQQLSLLLTNLTFHSNQSCSGQAYSSTATKFAADG</sequence>
<dbReference type="Proteomes" id="UP001056120">
    <property type="component" value="Linkage Group LG05"/>
</dbReference>
<proteinExistence type="predicted"/>
<keyword evidence="2" id="KW-1185">Reference proteome</keyword>
<reference evidence="2" key="1">
    <citation type="journal article" date="2022" name="Mol. Ecol. Resour.">
        <title>The genomes of chicory, endive, great burdock and yacon provide insights into Asteraceae palaeo-polyploidization history and plant inulin production.</title>
        <authorList>
            <person name="Fan W."/>
            <person name="Wang S."/>
            <person name="Wang H."/>
            <person name="Wang A."/>
            <person name="Jiang F."/>
            <person name="Liu H."/>
            <person name="Zhao H."/>
            <person name="Xu D."/>
            <person name="Zhang Y."/>
        </authorList>
    </citation>
    <scope>NUCLEOTIDE SEQUENCE [LARGE SCALE GENOMIC DNA]</scope>
    <source>
        <strain evidence="2">cv. Yunnan</strain>
    </source>
</reference>
<name>A0ACB9J6Y6_9ASTR</name>
<dbReference type="EMBL" id="CM042022">
    <property type="protein sequence ID" value="KAI3815698.1"/>
    <property type="molecule type" value="Genomic_DNA"/>
</dbReference>
<evidence type="ECO:0000313" key="2">
    <source>
        <dbReference type="Proteomes" id="UP001056120"/>
    </source>
</evidence>
<protein>
    <submittedName>
        <fullName evidence="1">Uncharacterized protein</fullName>
    </submittedName>
</protein>
<comment type="caution">
    <text evidence="1">The sequence shown here is derived from an EMBL/GenBank/DDBJ whole genome shotgun (WGS) entry which is preliminary data.</text>
</comment>
<organism evidence="1 2">
    <name type="scientific">Smallanthus sonchifolius</name>
    <dbReference type="NCBI Taxonomy" id="185202"/>
    <lineage>
        <taxon>Eukaryota</taxon>
        <taxon>Viridiplantae</taxon>
        <taxon>Streptophyta</taxon>
        <taxon>Embryophyta</taxon>
        <taxon>Tracheophyta</taxon>
        <taxon>Spermatophyta</taxon>
        <taxon>Magnoliopsida</taxon>
        <taxon>eudicotyledons</taxon>
        <taxon>Gunneridae</taxon>
        <taxon>Pentapetalae</taxon>
        <taxon>asterids</taxon>
        <taxon>campanulids</taxon>
        <taxon>Asterales</taxon>
        <taxon>Asteraceae</taxon>
        <taxon>Asteroideae</taxon>
        <taxon>Heliantheae alliance</taxon>
        <taxon>Millerieae</taxon>
        <taxon>Smallanthus</taxon>
    </lineage>
</organism>